<dbReference type="AlphaFoldDB" id="A0A2K9ND77"/>
<name>A0A2K9ND77_9PROT</name>
<dbReference type="Proteomes" id="UP000234752">
    <property type="component" value="Chromosome eg_1"/>
</dbReference>
<dbReference type="OrthoDB" id="7359894at2"/>
<accession>A0A2K9ND77</accession>
<evidence type="ECO:0000313" key="1">
    <source>
        <dbReference type="EMBL" id="AUN31100.1"/>
    </source>
</evidence>
<evidence type="ECO:0000313" key="2">
    <source>
        <dbReference type="Proteomes" id="UP000234752"/>
    </source>
</evidence>
<protein>
    <submittedName>
        <fullName evidence="1">Uncharacterized protein</fullName>
    </submittedName>
</protein>
<gene>
    <name evidence="1" type="ORF">C0V82_13275</name>
</gene>
<keyword evidence="2" id="KW-1185">Reference proteome</keyword>
<sequence>MSPYMIPVLALCIPIVALIARGVRRWHQIDIEVAQSEVDLRRRFRALDDIDRRVAGIERYVTSPEFGLNRQFRDLERPSS</sequence>
<organism evidence="1 2">
    <name type="scientific">Niveispirillum cyanobacteriorum</name>
    <dbReference type="NCBI Taxonomy" id="1612173"/>
    <lineage>
        <taxon>Bacteria</taxon>
        <taxon>Pseudomonadati</taxon>
        <taxon>Pseudomonadota</taxon>
        <taxon>Alphaproteobacteria</taxon>
        <taxon>Rhodospirillales</taxon>
        <taxon>Azospirillaceae</taxon>
        <taxon>Niveispirillum</taxon>
    </lineage>
</organism>
<dbReference type="KEGG" id="ncb:C0V82_13275"/>
<reference evidence="1 2" key="1">
    <citation type="submission" date="2017-12" db="EMBL/GenBank/DDBJ databases">
        <title>Genomes of bacteria within cyanobacterial aggregates.</title>
        <authorList>
            <person name="Cai H."/>
        </authorList>
    </citation>
    <scope>NUCLEOTIDE SEQUENCE [LARGE SCALE GENOMIC DNA]</scope>
    <source>
        <strain evidence="1 2">TH16</strain>
    </source>
</reference>
<dbReference type="RefSeq" id="WP_102112713.1">
    <property type="nucleotide sequence ID" value="NZ_BMGN01000011.1"/>
</dbReference>
<proteinExistence type="predicted"/>
<dbReference type="EMBL" id="CP025611">
    <property type="protein sequence ID" value="AUN31100.1"/>
    <property type="molecule type" value="Genomic_DNA"/>
</dbReference>